<keyword evidence="8" id="KW-1185">Reference proteome</keyword>
<dbReference type="GO" id="GO:0005525">
    <property type="term" value="F:GTP binding"/>
    <property type="evidence" value="ECO:0007669"/>
    <property type="project" value="UniProtKB-KW"/>
</dbReference>
<dbReference type="AlphaFoldDB" id="A0A8S3RPG4"/>
<dbReference type="PANTHER" id="PTHR10903:SF170">
    <property type="entry name" value="GTPASE IMAP FAMILY MEMBER 7"/>
    <property type="match status" value="1"/>
</dbReference>
<dbReference type="Gene3D" id="3.40.50.300">
    <property type="entry name" value="P-loop containing nucleotide triphosphate hydrolases"/>
    <property type="match status" value="2"/>
</dbReference>
<sequence>MVGKTGSGKSATGNAILGKNFFKSKVASMSVTKECQRGEIEIDDRKIIVVDTPGLFDTKLSPIEIEENILNCIGRFTAEEIESLDQLFEIFGKEMEAFSIILFTRVDELENQNDTIEDYIKESGPPLTGYIEKCHGRYFALNNSATAGKKEEMIHKLLNLIDNVVKHNQNVCFSNSMFKDAKMSVCESRKQIEIENQKEIEQIEQVYGKQVDINREIKKQKQEEFNMQAERKHKLEEQKKRMKNSKLSFKKGKDEGNTPTPDSEEIEDLYNEIVKADDLLKEKEREKEEAEDDYERVKEGFIEIVKETKTKQNQRMLALKNTDFYDQMNSAVEEMKSIDEKLQEIAKKMNEEGNSQNMTIQQELQREENELHSKMDKVFSDHRMYLEQMRKKSKEMEKQLTKKENCVVLCSLTKLNVEIKKLGYRNKNKEM</sequence>
<evidence type="ECO:0000256" key="2">
    <source>
        <dbReference type="ARBA" id="ARBA00022741"/>
    </source>
</evidence>
<feature type="compositionally biased region" description="Basic and acidic residues" evidence="5">
    <location>
        <begin position="224"/>
        <end position="239"/>
    </location>
</feature>
<feature type="coiled-coil region" evidence="4">
    <location>
        <begin position="328"/>
        <end position="406"/>
    </location>
</feature>
<comment type="similarity">
    <text evidence="1">Belongs to the TRAFAC class TrmE-Era-EngA-EngB-Septin-like GTPase superfamily. AIG1/Toc34/Toc159-like paraseptin GTPase family. IAN subfamily.</text>
</comment>
<dbReference type="Proteomes" id="UP000683360">
    <property type="component" value="Unassembled WGS sequence"/>
</dbReference>
<dbReference type="PROSITE" id="PS51720">
    <property type="entry name" value="G_AIG1"/>
    <property type="match status" value="1"/>
</dbReference>
<evidence type="ECO:0000313" key="7">
    <source>
        <dbReference type="EMBL" id="CAG2210471.1"/>
    </source>
</evidence>
<dbReference type="PANTHER" id="PTHR10903">
    <property type="entry name" value="GTPASE, IMAP FAMILY MEMBER-RELATED"/>
    <property type="match status" value="1"/>
</dbReference>
<feature type="domain" description="AIG1-type G" evidence="6">
    <location>
        <begin position="1"/>
        <end position="182"/>
    </location>
</feature>
<evidence type="ECO:0000256" key="3">
    <source>
        <dbReference type="ARBA" id="ARBA00023134"/>
    </source>
</evidence>
<proteinExistence type="inferred from homology"/>
<evidence type="ECO:0000259" key="6">
    <source>
        <dbReference type="PROSITE" id="PS51720"/>
    </source>
</evidence>
<evidence type="ECO:0000256" key="4">
    <source>
        <dbReference type="SAM" id="Coils"/>
    </source>
</evidence>
<name>A0A8S3RPG4_MYTED</name>
<dbReference type="InterPro" id="IPR027417">
    <property type="entry name" value="P-loop_NTPase"/>
</dbReference>
<keyword evidence="2" id="KW-0547">Nucleotide-binding</keyword>
<reference evidence="7" key="1">
    <citation type="submission" date="2021-03" db="EMBL/GenBank/DDBJ databases">
        <authorList>
            <person name="Bekaert M."/>
        </authorList>
    </citation>
    <scope>NUCLEOTIDE SEQUENCE</scope>
</reference>
<protein>
    <recommendedName>
        <fullName evidence="6">AIG1-type G domain-containing protein</fullName>
    </recommendedName>
</protein>
<gene>
    <name evidence="7" type="ORF">MEDL_24531</name>
</gene>
<dbReference type="InterPro" id="IPR006703">
    <property type="entry name" value="G_AIG1"/>
</dbReference>
<dbReference type="InterPro" id="IPR045058">
    <property type="entry name" value="GIMA/IAN/Toc"/>
</dbReference>
<evidence type="ECO:0000313" key="8">
    <source>
        <dbReference type="Proteomes" id="UP000683360"/>
    </source>
</evidence>
<keyword evidence="3" id="KW-0342">GTP-binding</keyword>
<dbReference type="Pfam" id="PF04548">
    <property type="entry name" value="AIG1"/>
    <property type="match status" value="2"/>
</dbReference>
<evidence type="ECO:0000256" key="5">
    <source>
        <dbReference type="SAM" id="MobiDB-lite"/>
    </source>
</evidence>
<evidence type="ECO:0000256" key="1">
    <source>
        <dbReference type="ARBA" id="ARBA00008535"/>
    </source>
</evidence>
<organism evidence="7 8">
    <name type="scientific">Mytilus edulis</name>
    <name type="common">Blue mussel</name>
    <dbReference type="NCBI Taxonomy" id="6550"/>
    <lineage>
        <taxon>Eukaryota</taxon>
        <taxon>Metazoa</taxon>
        <taxon>Spiralia</taxon>
        <taxon>Lophotrochozoa</taxon>
        <taxon>Mollusca</taxon>
        <taxon>Bivalvia</taxon>
        <taxon>Autobranchia</taxon>
        <taxon>Pteriomorphia</taxon>
        <taxon>Mytilida</taxon>
        <taxon>Mytiloidea</taxon>
        <taxon>Mytilidae</taxon>
        <taxon>Mytilinae</taxon>
        <taxon>Mytilus</taxon>
    </lineage>
</organism>
<feature type="compositionally biased region" description="Basic residues" evidence="5">
    <location>
        <begin position="240"/>
        <end position="250"/>
    </location>
</feature>
<accession>A0A8S3RPG4</accession>
<comment type="caution">
    <text evidence="7">The sequence shown here is derived from an EMBL/GenBank/DDBJ whole genome shotgun (WGS) entry which is preliminary data.</text>
</comment>
<dbReference type="SUPFAM" id="SSF52540">
    <property type="entry name" value="P-loop containing nucleoside triphosphate hydrolases"/>
    <property type="match status" value="1"/>
</dbReference>
<feature type="region of interest" description="Disordered" evidence="5">
    <location>
        <begin position="224"/>
        <end position="267"/>
    </location>
</feature>
<dbReference type="EMBL" id="CAJPWZ010001232">
    <property type="protein sequence ID" value="CAG2210471.1"/>
    <property type="molecule type" value="Genomic_DNA"/>
</dbReference>
<keyword evidence="4" id="KW-0175">Coiled coil</keyword>
<dbReference type="OrthoDB" id="431287at2759"/>